<evidence type="ECO:0000256" key="2">
    <source>
        <dbReference type="ARBA" id="ARBA00022963"/>
    </source>
</evidence>
<dbReference type="Pfam" id="PF01734">
    <property type="entry name" value="Patatin"/>
    <property type="match status" value="1"/>
</dbReference>
<gene>
    <name evidence="6" type="ORF">SAMN05661096_03753</name>
</gene>
<protein>
    <submittedName>
        <fullName evidence="6">NTE family protein</fullName>
    </submittedName>
</protein>
<dbReference type="PROSITE" id="PS51635">
    <property type="entry name" value="PNPLA"/>
    <property type="match status" value="1"/>
</dbReference>
<dbReference type="Proteomes" id="UP000193804">
    <property type="component" value="Unassembled WGS sequence"/>
</dbReference>
<evidence type="ECO:0000256" key="4">
    <source>
        <dbReference type="PROSITE-ProRule" id="PRU01161"/>
    </source>
</evidence>
<dbReference type="PANTHER" id="PTHR14226:SF29">
    <property type="entry name" value="NEUROPATHY TARGET ESTERASE SWS"/>
    <property type="match status" value="1"/>
</dbReference>
<evidence type="ECO:0000313" key="6">
    <source>
        <dbReference type="EMBL" id="SMG50837.1"/>
    </source>
</evidence>
<dbReference type="SUPFAM" id="SSF52151">
    <property type="entry name" value="FabD/lysophospholipase-like"/>
    <property type="match status" value="1"/>
</dbReference>
<name>A0A1X7LBB6_9BACT</name>
<evidence type="ECO:0000313" key="7">
    <source>
        <dbReference type="Proteomes" id="UP000193804"/>
    </source>
</evidence>
<dbReference type="STRING" id="1028.SAMN05661096_03753"/>
<feature type="short sequence motif" description="GXSXG" evidence="4">
    <location>
        <begin position="58"/>
        <end position="62"/>
    </location>
</feature>
<dbReference type="InterPro" id="IPR002641">
    <property type="entry name" value="PNPLA_dom"/>
</dbReference>
<dbReference type="RefSeq" id="WP_085518877.1">
    <property type="nucleotide sequence ID" value="NZ_FXAW01000009.1"/>
</dbReference>
<feature type="active site" description="Nucleophile" evidence="4">
    <location>
        <position position="60"/>
    </location>
</feature>
<dbReference type="GO" id="GO:0016787">
    <property type="term" value="F:hydrolase activity"/>
    <property type="evidence" value="ECO:0007669"/>
    <property type="project" value="UniProtKB-UniRule"/>
</dbReference>
<dbReference type="AlphaFoldDB" id="A0A1X7LBB6"/>
<feature type="active site" description="Proton acceptor" evidence="4">
    <location>
        <position position="209"/>
    </location>
</feature>
<feature type="short sequence motif" description="DGA/G" evidence="4">
    <location>
        <begin position="209"/>
        <end position="211"/>
    </location>
</feature>
<reference evidence="7" key="1">
    <citation type="submission" date="2017-04" db="EMBL/GenBank/DDBJ databases">
        <authorList>
            <person name="Varghese N."/>
            <person name="Submissions S."/>
        </authorList>
    </citation>
    <scope>NUCLEOTIDE SEQUENCE [LARGE SCALE GENOMIC DNA]</scope>
    <source>
        <strain evidence="7">DSM 4125</strain>
    </source>
</reference>
<keyword evidence="3 4" id="KW-0443">Lipid metabolism</keyword>
<sequence>MNVIKKLLFFIIFLSLHQVVFSQKVGLVLSGGGAKGLAHVGVLKALEENNIPIDYIMGTSMGGVVGGFYVSAYSPTEIDSIARSKDFQNWIDGKFPDNFNTFYYKNDPNPQWFEINLGVDSTFDANLRPKLANDLILNFALGEYTANANQVADEDFSNLFVPFTAVGSEIFTQKSVYMDNGNLGQVLRATMSVPYVYKPVKIKGEFIFDGGIYDNFPASRLKEKFDPDVMIGVNVATKIFEEYPEDDKKLISNSLLFMIMDKVNPNDLGDSSIFIEPNTDDITGFDFDKAGAIIDSGYAEAMRLMPDILNKIERRKSEEEFSRARQEFKSQYKPLRFSEFNYEGFRPGEVRYINKILNPGNKSQVDIKELKANYYKLIADPYFSGVFPKIVYENEKESYAFRLKSQGEQNIRLQFGGNVATTGLSNFYMGAGYDHLNYFLFNHNTSLNIGQFYKSFRYNAKIHFPFGYQFYAEPFFYYNGWDYLNTGNFLDNRRVSPINQFDRNYGVNIGAPIFNKMKIALRTSFLRKVNEFTNREEYVSSDTTDFSRFYGLHHQLSFNYSDLNEKLFPTKGFEMGLYFTHNYGDELYIPGSTSEIDRKEELHNWIQIEVGVEKYFPLKYGDFGFSLTGKASSIQAFSNYRATMLNTPAYQPTFESQGLYLENFRAPVFIAGGLKYQIELFKNFNFRVEGHAFKPLFRWEENENITSFSGLIPDYHLSGMGALFYKSPIGPISLSAHYYDDNSPFLLLFNIGYLMFNRKPLE</sequence>
<keyword evidence="2 4" id="KW-0442">Lipid degradation</keyword>
<dbReference type="Gene3D" id="3.40.1090.10">
    <property type="entry name" value="Cytosolic phospholipase A2 catalytic domain"/>
    <property type="match status" value="2"/>
</dbReference>
<keyword evidence="7" id="KW-1185">Reference proteome</keyword>
<dbReference type="EMBL" id="FXAW01000009">
    <property type="protein sequence ID" value="SMG50837.1"/>
    <property type="molecule type" value="Genomic_DNA"/>
</dbReference>
<feature type="domain" description="PNPLA" evidence="5">
    <location>
        <begin position="27"/>
        <end position="222"/>
    </location>
</feature>
<dbReference type="InterPro" id="IPR050301">
    <property type="entry name" value="NTE"/>
</dbReference>
<dbReference type="GO" id="GO:0016042">
    <property type="term" value="P:lipid catabolic process"/>
    <property type="evidence" value="ECO:0007669"/>
    <property type="project" value="UniProtKB-UniRule"/>
</dbReference>
<proteinExistence type="predicted"/>
<evidence type="ECO:0000259" key="5">
    <source>
        <dbReference type="PROSITE" id="PS51635"/>
    </source>
</evidence>
<dbReference type="CDD" id="cd07205">
    <property type="entry name" value="Pat_PNPLA6_PNPLA7_NTE1_like"/>
    <property type="match status" value="1"/>
</dbReference>
<accession>A0A1X7LBB6</accession>
<dbReference type="PANTHER" id="PTHR14226">
    <property type="entry name" value="NEUROPATHY TARGET ESTERASE/SWISS CHEESE D.MELANOGASTER"/>
    <property type="match status" value="1"/>
</dbReference>
<dbReference type="InterPro" id="IPR016035">
    <property type="entry name" value="Acyl_Trfase/lysoPLipase"/>
</dbReference>
<dbReference type="OrthoDB" id="9770965at2"/>
<organism evidence="6 7">
    <name type="scientific">Marivirga sericea</name>
    <dbReference type="NCBI Taxonomy" id="1028"/>
    <lineage>
        <taxon>Bacteria</taxon>
        <taxon>Pseudomonadati</taxon>
        <taxon>Bacteroidota</taxon>
        <taxon>Cytophagia</taxon>
        <taxon>Cytophagales</taxon>
        <taxon>Marivirgaceae</taxon>
        <taxon>Marivirga</taxon>
    </lineage>
</organism>
<keyword evidence="1 4" id="KW-0378">Hydrolase</keyword>
<evidence type="ECO:0000256" key="3">
    <source>
        <dbReference type="ARBA" id="ARBA00023098"/>
    </source>
</evidence>
<feature type="short sequence motif" description="GXGXXG" evidence="4">
    <location>
        <begin position="31"/>
        <end position="36"/>
    </location>
</feature>
<evidence type="ECO:0000256" key="1">
    <source>
        <dbReference type="ARBA" id="ARBA00022801"/>
    </source>
</evidence>